<dbReference type="InterPro" id="IPR045187">
    <property type="entry name" value="CcO_II"/>
</dbReference>
<dbReference type="AlphaFoldDB" id="A0A386HK41"/>
<comment type="subcellular location">
    <subcellularLocation>
        <location evidence="10">Cell membrane</location>
        <topology evidence="10">Multi-pass membrane protein</topology>
    </subcellularLocation>
    <subcellularLocation>
        <location evidence="1">Membrane</location>
        <topology evidence="1">Multi-pass membrane protein</topology>
    </subcellularLocation>
</comment>
<comment type="cofactor">
    <cofactor evidence="11">
        <name>Cu cation</name>
        <dbReference type="ChEBI" id="CHEBI:23378"/>
    </cofactor>
    <text evidence="11">Binds a copper A center.</text>
</comment>
<comment type="similarity">
    <text evidence="2 10">Belongs to the cytochrome c oxidase subunit 2 family.</text>
</comment>
<evidence type="ECO:0000256" key="4">
    <source>
        <dbReference type="ARBA" id="ARBA00022660"/>
    </source>
</evidence>
<accession>A0A386HK41</accession>
<dbReference type="InterPro" id="IPR011759">
    <property type="entry name" value="Cyt_c_oxidase_su2_TM_dom"/>
</dbReference>
<evidence type="ECO:0000313" key="16">
    <source>
        <dbReference type="Proteomes" id="UP000266118"/>
    </source>
</evidence>
<keyword evidence="9 12" id="KW-0472">Membrane</keyword>
<feature type="transmembrane region" description="Helical" evidence="12">
    <location>
        <begin position="47"/>
        <end position="66"/>
    </location>
</feature>
<organism evidence="15 16">
    <name type="scientific">Arachidicoccus soli</name>
    <dbReference type="NCBI Taxonomy" id="2341117"/>
    <lineage>
        <taxon>Bacteria</taxon>
        <taxon>Pseudomonadati</taxon>
        <taxon>Bacteroidota</taxon>
        <taxon>Chitinophagia</taxon>
        <taxon>Chitinophagales</taxon>
        <taxon>Chitinophagaceae</taxon>
        <taxon>Arachidicoccus</taxon>
    </lineage>
</organism>
<dbReference type="Gene3D" id="2.60.40.420">
    <property type="entry name" value="Cupredoxins - blue copper proteins"/>
    <property type="match status" value="1"/>
</dbReference>
<dbReference type="SUPFAM" id="SSF81464">
    <property type="entry name" value="Cytochrome c oxidase subunit II-like, transmembrane region"/>
    <property type="match status" value="1"/>
</dbReference>
<dbReference type="PRINTS" id="PR01166">
    <property type="entry name" value="CYCOXIDASEII"/>
</dbReference>
<keyword evidence="5 10" id="KW-0812">Transmembrane</keyword>
<keyword evidence="16" id="KW-1185">Reference proteome</keyword>
<dbReference type="Proteomes" id="UP000266118">
    <property type="component" value="Chromosome"/>
</dbReference>
<dbReference type="GO" id="GO:0005507">
    <property type="term" value="F:copper ion binding"/>
    <property type="evidence" value="ECO:0007669"/>
    <property type="project" value="InterPro"/>
</dbReference>
<dbReference type="Gene3D" id="1.10.287.90">
    <property type="match status" value="1"/>
</dbReference>
<dbReference type="EMBL" id="CP032489">
    <property type="protein sequence ID" value="AYD46237.1"/>
    <property type="molecule type" value="Genomic_DNA"/>
</dbReference>
<feature type="transmembrane region" description="Helical" evidence="12">
    <location>
        <begin position="132"/>
        <end position="156"/>
    </location>
</feature>
<evidence type="ECO:0000256" key="10">
    <source>
        <dbReference type="RuleBase" id="RU000456"/>
    </source>
</evidence>
<dbReference type="InterPro" id="IPR008972">
    <property type="entry name" value="Cupredoxin"/>
</dbReference>
<evidence type="ECO:0000256" key="11">
    <source>
        <dbReference type="RuleBase" id="RU004024"/>
    </source>
</evidence>
<keyword evidence="4 10" id="KW-0679">Respiratory chain</keyword>
<evidence type="ECO:0000256" key="12">
    <source>
        <dbReference type="SAM" id="Phobius"/>
    </source>
</evidence>
<sequence length="365" mass="41214">MSMFFTIAAIILIVIVIFQIAKASEYVSVLKGEEKAFKQSNKVNGTLMIAFLVLGLIGVYWCNHLLYHETLFPQGSASIEGEQVDKLLWITIILTGIVFFATQILLFWFSYRYQYKEGKQAHFYPHNNKLEVVWTVVPTIVLLILIVYGLRSWFLFTGDSPKNAMKIEVTGHQFGWVFRYPGQDGVFGKKYFKDIDPAHSNELGLIWKDSAALNQKADPAAFDDIVIDGTMYLVKGVPVRLLINSQDVIHDVGLPQFRMKMDAVPGTPTTLWFTPRFTTKEMRERTGNPNYVYELACDQLCGQGHYSMRAVVDVVTQAEFDVIMSQQKPAYYAAFPDKDPSVKAAKDTTNPASTVADTTKVMAKL</sequence>
<keyword evidence="8 12" id="KW-1133">Transmembrane helix</keyword>
<evidence type="ECO:0000256" key="1">
    <source>
        <dbReference type="ARBA" id="ARBA00004141"/>
    </source>
</evidence>
<protein>
    <recommendedName>
        <fullName evidence="11">Cytochrome c oxidase subunit 2</fullName>
        <ecNumber evidence="11">7.1.1.9</ecNumber>
    </recommendedName>
</protein>
<dbReference type="EC" id="7.1.1.9" evidence="11"/>
<evidence type="ECO:0000256" key="8">
    <source>
        <dbReference type="ARBA" id="ARBA00022989"/>
    </source>
</evidence>
<evidence type="ECO:0000256" key="3">
    <source>
        <dbReference type="ARBA" id="ARBA00022448"/>
    </source>
</evidence>
<reference evidence="15 16" key="1">
    <citation type="submission" date="2018-09" db="EMBL/GenBank/DDBJ databases">
        <title>Arachidicoccus sp. nov., a bacterium isolated from soil.</title>
        <authorList>
            <person name="Weon H.-Y."/>
            <person name="Kwon S.-W."/>
            <person name="Lee S.A."/>
        </authorList>
    </citation>
    <scope>NUCLEOTIDE SEQUENCE [LARGE SCALE GENOMIC DNA]</scope>
    <source>
        <strain evidence="15 16">KIS59-12</strain>
    </source>
</reference>
<evidence type="ECO:0000259" key="14">
    <source>
        <dbReference type="PROSITE" id="PS50999"/>
    </source>
</evidence>
<proteinExistence type="inferred from homology"/>
<evidence type="ECO:0000259" key="13">
    <source>
        <dbReference type="PROSITE" id="PS50857"/>
    </source>
</evidence>
<keyword evidence="3 10" id="KW-0813">Transport</keyword>
<feature type="domain" description="Cytochrome oxidase subunit II transmembrane region profile" evidence="14">
    <location>
        <begin position="65"/>
        <end position="160"/>
    </location>
</feature>
<dbReference type="GO" id="GO:0005886">
    <property type="term" value="C:plasma membrane"/>
    <property type="evidence" value="ECO:0007669"/>
    <property type="project" value="UniProtKB-SubCell"/>
</dbReference>
<comment type="catalytic activity">
    <reaction evidence="11">
        <text>4 Fe(II)-[cytochrome c] + O2 + 8 H(+)(in) = 4 Fe(III)-[cytochrome c] + 2 H2O + 4 H(+)(out)</text>
        <dbReference type="Rhea" id="RHEA:11436"/>
        <dbReference type="Rhea" id="RHEA-COMP:10350"/>
        <dbReference type="Rhea" id="RHEA-COMP:14399"/>
        <dbReference type="ChEBI" id="CHEBI:15377"/>
        <dbReference type="ChEBI" id="CHEBI:15378"/>
        <dbReference type="ChEBI" id="CHEBI:15379"/>
        <dbReference type="ChEBI" id="CHEBI:29033"/>
        <dbReference type="ChEBI" id="CHEBI:29034"/>
        <dbReference type="EC" id="7.1.1.9"/>
    </reaction>
</comment>
<keyword evidence="11" id="KW-0186">Copper</keyword>
<keyword evidence="6" id="KW-1278">Translocase</keyword>
<gene>
    <name evidence="15" type="ORF">D6B99_00525</name>
</gene>
<feature type="domain" description="Cytochrome oxidase subunit II copper A binding" evidence="13">
    <location>
        <begin position="162"/>
        <end position="326"/>
    </location>
</feature>
<dbReference type="Pfam" id="PF02790">
    <property type="entry name" value="COX2_TM"/>
    <property type="match status" value="1"/>
</dbReference>
<dbReference type="InterPro" id="IPR002429">
    <property type="entry name" value="CcO_II-like_C"/>
</dbReference>
<dbReference type="KEGG" id="ark:D6B99_00525"/>
<dbReference type="Pfam" id="PF00116">
    <property type="entry name" value="COX2"/>
    <property type="match status" value="1"/>
</dbReference>
<evidence type="ECO:0000313" key="15">
    <source>
        <dbReference type="EMBL" id="AYD46237.1"/>
    </source>
</evidence>
<dbReference type="SUPFAM" id="SSF49503">
    <property type="entry name" value="Cupredoxins"/>
    <property type="match status" value="1"/>
</dbReference>
<keyword evidence="7 10" id="KW-0249">Electron transport</keyword>
<name>A0A386HK41_9BACT</name>
<dbReference type="PROSITE" id="PS50999">
    <property type="entry name" value="COX2_TM"/>
    <property type="match status" value="1"/>
</dbReference>
<feature type="transmembrane region" description="Helical" evidence="12">
    <location>
        <begin position="87"/>
        <end position="109"/>
    </location>
</feature>
<dbReference type="InterPro" id="IPR036257">
    <property type="entry name" value="Cyt_c_oxidase_su2_TM_sf"/>
</dbReference>
<dbReference type="GO" id="GO:0004129">
    <property type="term" value="F:cytochrome-c oxidase activity"/>
    <property type="evidence" value="ECO:0007669"/>
    <property type="project" value="UniProtKB-EC"/>
</dbReference>
<evidence type="ECO:0000256" key="2">
    <source>
        <dbReference type="ARBA" id="ARBA00007866"/>
    </source>
</evidence>
<dbReference type="PANTHER" id="PTHR22888">
    <property type="entry name" value="CYTOCHROME C OXIDASE, SUBUNIT II"/>
    <property type="match status" value="1"/>
</dbReference>
<evidence type="ECO:0000256" key="5">
    <source>
        <dbReference type="ARBA" id="ARBA00022692"/>
    </source>
</evidence>
<comment type="function">
    <text evidence="11">Subunits I and II form the functional core of the enzyme complex. Electrons originating in cytochrome c are transferred via heme a and Cu(A) to the binuclear center formed by heme a3 and Cu(B).</text>
</comment>
<dbReference type="PANTHER" id="PTHR22888:SF9">
    <property type="entry name" value="CYTOCHROME C OXIDASE SUBUNIT 2"/>
    <property type="match status" value="1"/>
</dbReference>
<evidence type="ECO:0000256" key="6">
    <source>
        <dbReference type="ARBA" id="ARBA00022967"/>
    </source>
</evidence>
<evidence type="ECO:0000256" key="9">
    <source>
        <dbReference type="ARBA" id="ARBA00023136"/>
    </source>
</evidence>
<keyword evidence="11" id="KW-0479">Metal-binding</keyword>
<dbReference type="OrthoDB" id="9781261at2"/>
<evidence type="ECO:0000256" key="7">
    <source>
        <dbReference type="ARBA" id="ARBA00022982"/>
    </source>
</evidence>
<dbReference type="GO" id="GO:0042773">
    <property type="term" value="P:ATP synthesis coupled electron transport"/>
    <property type="evidence" value="ECO:0007669"/>
    <property type="project" value="TreeGrafter"/>
</dbReference>
<dbReference type="PROSITE" id="PS50857">
    <property type="entry name" value="COX2_CUA"/>
    <property type="match status" value="1"/>
</dbReference>